<evidence type="ECO:0000313" key="8">
    <source>
        <dbReference type="EMBL" id="KZT23639.1"/>
    </source>
</evidence>
<evidence type="ECO:0000256" key="1">
    <source>
        <dbReference type="ARBA" id="ARBA00004141"/>
    </source>
</evidence>
<keyword evidence="4 6" id="KW-0472">Membrane</keyword>
<dbReference type="GO" id="GO:0005783">
    <property type="term" value="C:endoplasmic reticulum"/>
    <property type="evidence" value="ECO:0007669"/>
    <property type="project" value="TreeGrafter"/>
</dbReference>
<keyword evidence="2 6" id="KW-0812">Transmembrane</keyword>
<sequence length="161" mass="18089">MSEDPTSPVSPLASFPPEPPPESRSRAPEFYGFAVLTSTYILFCIYLLWALLPDEYIIWLGVSWYPSREWAVLLPAYSIVLVLLTYFTYFALAIAGTPAFPDPSTITDSKAHYPDSNVPNAYFPANPEGIPDMCDIPIGIVNRALYGSREQYQCRQHTETQ</sequence>
<evidence type="ECO:0000256" key="3">
    <source>
        <dbReference type="ARBA" id="ARBA00022989"/>
    </source>
</evidence>
<dbReference type="OrthoDB" id="690928at2759"/>
<dbReference type="InterPro" id="IPR052263">
    <property type="entry name" value="GPI_Anchor_Biosynth"/>
</dbReference>
<evidence type="ECO:0000256" key="6">
    <source>
        <dbReference type="SAM" id="Phobius"/>
    </source>
</evidence>
<dbReference type="Pfam" id="PF08510">
    <property type="entry name" value="PIG-P"/>
    <property type="match status" value="1"/>
</dbReference>
<evidence type="ECO:0000256" key="4">
    <source>
        <dbReference type="ARBA" id="ARBA00023136"/>
    </source>
</evidence>
<evidence type="ECO:0000313" key="9">
    <source>
        <dbReference type="Proteomes" id="UP000076761"/>
    </source>
</evidence>
<dbReference type="GO" id="GO:0006506">
    <property type="term" value="P:GPI anchor biosynthetic process"/>
    <property type="evidence" value="ECO:0007669"/>
    <property type="project" value="TreeGrafter"/>
</dbReference>
<dbReference type="AlphaFoldDB" id="A0A165RD09"/>
<dbReference type="PANTHER" id="PTHR46346">
    <property type="entry name" value="PHOSPHATIDYLINOSITOL N-ACETYLGLUCOSAMINYLTRANSFERASE SUBUNIT P"/>
    <property type="match status" value="1"/>
</dbReference>
<name>A0A165RD09_9AGAM</name>
<dbReference type="EMBL" id="KV425583">
    <property type="protein sequence ID" value="KZT23639.1"/>
    <property type="molecule type" value="Genomic_DNA"/>
</dbReference>
<evidence type="ECO:0000259" key="7">
    <source>
        <dbReference type="Pfam" id="PF08510"/>
    </source>
</evidence>
<feature type="transmembrane region" description="Helical" evidence="6">
    <location>
        <begin position="30"/>
        <end position="52"/>
    </location>
</feature>
<dbReference type="InParanoid" id="A0A165RD09"/>
<protein>
    <submittedName>
        <fullName evidence="8">PIG-P-domain-containing protein</fullName>
    </submittedName>
</protein>
<proteinExistence type="predicted"/>
<feature type="transmembrane region" description="Helical" evidence="6">
    <location>
        <begin position="72"/>
        <end position="95"/>
    </location>
</feature>
<feature type="region of interest" description="Disordered" evidence="5">
    <location>
        <begin position="1"/>
        <end position="23"/>
    </location>
</feature>
<dbReference type="GO" id="GO:0016020">
    <property type="term" value="C:membrane"/>
    <property type="evidence" value="ECO:0007669"/>
    <property type="project" value="UniProtKB-SubCell"/>
</dbReference>
<feature type="domain" description="PIG-P" evidence="7">
    <location>
        <begin position="29"/>
        <end position="146"/>
    </location>
</feature>
<comment type="subcellular location">
    <subcellularLocation>
        <location evidence="1">Membrane</location>
        <topology evidence="1">Multi-pass membrane protein</topology>
    </subcellularLocation>
</comment>
<organism evidence="8 9">
    <name type="scientific">Neolentinus lepideus HHB14362 ss-1</name>
    <dbReference type="NCBI Taxonomy" id="1314782"/>
    <lineage>
        <taxon>Eukaryota</taxon>
        <taxon>Fungi</taxon>
        <taxon>Dikarya</taxon>
        <taxon>Basidiomycota</taxon>
        <taxon>Agaricomycotina</taxon>
        <taxon>Agaricomycetes</taxon>
        <taxon>Gloeophyllales</taxon>
        <taxon>Gloeophyllaceae</taxon>
        <taxon>Neolentinus</taxon>
    </lineage>
</organism>
<gene>
    <name evidence="8" type="ORF">NEOLEDRAFT_1136096</name>
</gene>
<dbReference type="InterPro" id="IPR013717">
    <property type="entry name" value="PIG-P"/>
</dbReference>
<accession>A0A165RD09</accession>
<reference evidence="8 9" key="1">
    <citation type="journal article" date="2016" name="Mol. Biol. Evol.">
        <title>Comparative Genomics of Early-Diverging Mushroom-Forming Fungi Provides Insights into the Origins of Lignocellulose Decay Capabilities.</title>
        <authorList>
            <person name="Nagy L.G."/>
            <person name="Riley R."/>
            <person name="Tritt A."/>
            <person name="Adam C."/>
            <person name="Daum C."/>
            <person name="Floudas D."/>
            <person name="Sun H."/>
            <person name="Yadav J.S."/>
            <person name="Pangilinan J."/>
            <person name="Larsson K.H."/>
            <person name="Matsuura K."/>
            <person name="Barry K."/>
            <person name="Labutti K."/>
            <person name="Kuo R."/>
            <person name="Ohm R.A."/>
            <person name="Bhattacharya S.S."/>
            <person name="Shirouzu T."/>
            <person name="Yoshinaga Y."/>
            <person name="Martin F.M."/>
            <person name="Grigoriev I.V."/>
            <person name="Hibbett D.S."/>
        </authorList>
    </citation>
    <scope>NUCLEOTIDE SEQUENCE [LARGE SCALE GENOMIC DNA]</scope>
    <source>
        <strain evidence="8 9">HHB14362 ss-1</strain>
    </source>
</reference>
<keyword evidence="9" id="KW-1185">Reference proteome</keyword>
<dbReference type="Proteomes" id="UP000076761">
    <property type="component" value="Unassembled WGS sequence"/>
</dbReference>
<keyword evidence="3 6" id="KW-1133">Transmembrane helix</keyword>
<dbReference type="PANTHER" id="PTHR46346:SF1">
    <property type="entry name" value="PHOSPHATIDYLINOSITOL N-ACETYLGLUCOSAMINYLTRANSFERASE SUBUNIT P"/>
    <property type="match status" value="1"/>
</dbReference>
<dbReference type="STRING" id="1314782.A0A165RD09"/>
<evidence type="ECO:0000256" key="2">
    <source>
        <dbReference type="ARBA" id="ARBA00022692"/>
    </source>
</evidence>
<evidence type="ECO:0000256" key="5">
    <source>
        <dbReference type="SAM" id="MobiDB-lite"/>
    </source>
</evidence>